<name>A0A0K1PMZ9_9BACT</name>
<sequence>MLNRSGRSPAWLDGVHVGPRGLGECRAALKGCKYHETQPSFLDSPRMGRHFSQACDAGLPVLSAERCRKRRRPRIRPIPPRGSWSLRARLRVTRAPLPRGRKPSRSSRPSIASGPSKQAGCVRADLRHGRHPHVARAISSSRSSSRS</sequence>
<evidence type="ECO:0000256" key="1">
    <source>
        <dbReference type="SAM" id="MobiDB-lite"/>
    </source>
</evidence>
<dbReference type="Proteomes" id="UP000064967">
    <property type="component" value="Chromosome"/>
</dbReference>
<reference evidence="2 3" key="1">
    <citation type="submission" date="2015-08" db="EMBL/GenBank/DDBJ databases">
        <authorList>
            <person name="Babu N.S."/>
            <person name="Beckwith C.J."/>
            <person name="Beseler K.G."/>
            <person name="Brison A."/>
            <person name="Carone J.V."/>
            <person name="Caskin T.P."/>
            <person name="Diamond M."/>
            <person name="Durham M.E."/>
            <person name="Foxe J.M."/>
            <person name="Go M."/>
            <person name="Henderson B.A."/>
            <person name="Jones I.B."/>
            <person name="McGettigan J.A."/>
            <person name="Micheletti S.J."/>
            <person name="Nasrallah M.E."/>
            <person name="Ortiz D."/>
            <person name="Piller C.R."/>
            <person name="Privatt S.R."/>
            <person name="Schneider S.L."/>
            <person name="Sharp S."/>
            <person name="Smith T.C."/>
            <person name="Stanton J.D."/>
            <person name="Ullery H.E."/>
            <person name="Wilson R.J."/>
            <person name="Serrano M.G."/>
            <person name="Buck G."/>
            <person name="Lee V."/>
            <person name="Wang Y."/>
            <person name="Carvalho R."/>
            <person name="Voegtly L."/>
            <person name="Shi R."/>
            <person name="Duckworth R."/>
            <person name="Johnson A."/>
            <person name="Loviza R."/>
            <person name="Walstead R."/>
            <person name="Shah Z."/>
            <person name="Kiflezghi M."/>
            <person name="Wade K."/>
            <person name="Ball S.L."/>
            <person name="Bradley K.W."/>
            <person name="Asai D.J."/>
            <person name="Bowman C.A."/>
            <person name="Russell D.A."/>
            <person name="Pope W.H."/>
            <person name="Jacobs-Sera D."/>
            <person name="Hendrix R.W."/>
            <person name="Hatfull G.F."/>
        </authorList>
    </citation>
    <scope>NUCLEOTIDE SEQUENCE [LARGE SCALE GENOMIC DNA]</scope>
    <source>
        <strain evidence="2 3">DSM 27648</strain>
    </source>
</reference>
<gene>
    <name evidence="2" type="ORF">AKJ09_01153</name>
</gene>
<protein>
    <submittedName>
        <fullName evidence="2">Uncharacterized protein</fullName>
    </submittedName>
</protein>
<dbReference type="AlphaFoldDB" id="A0A0K1PMZ9"/>
<dbReference type="EMBL" id="CP012333">
    <property type="protein sequence ID" value="AKU94489.1"/>
    <property type="molecule type" value="Genomic_DNA"/>
</dbReference>
<keyword evidence="3" id="KW-1185">Reference proteome</keyword>
<feature type="compositionally biased region" description="Low complexity" evidence="1">
    <location>
        <begin position="106"/>
        <end position="117"/>
    </location>
</feature>
<dbReference type="KEGG" id="llu:AKJ09_01153"/>
<organism evidence="2 3">
    <name type="scientific">Labilithrix luteola</name>
    <dbReference type="NCBI Taxonomy" id="1391654"/>
    <lineage>
        <taxon>Bacteria</taxon>
        <taxon>Pseudomonadati</taxon>
        <taxon>Myxococcota</taxon>
        <taxon>Polyangia</taxon>
        <taxon>Polyangiales</taxon>
        <taxon>Labilitrichaceae</taxon>
        <taxon>Labilithrix</taxon>
    </lineage>
</organism>
<evidence type="ECO:0000313" key="2">
    <source>
        <dbReference type="EMBL" id="AKU94489.1"/>
    </source>
</evidence>
<dbReference type="STRING" id="1391654.AKJ09_01153"/>
<evidence type="ECO:0000313" key="3">
    <source>
        <dbReference type="Proteomes" id="UP000064967"/>
    </source>
</evidence>
<proteinExistence type="predicted"/>
<feature type="region of interest" description="Disordered" evidence="1">
    <location>
        <begin position="69"/>
        <end position="147"/>
    </location>
</feature>
<accession>A0A0K1PMZ9</accession>